<dbReference type="GO" id="GO:0016020">
    <property type="term" value="C:membrane"/>
    <property type="evidence" value="ECO:0007669"/>
    <property type="project" value="TreeGrafter"/>
</dbReference>
<comment type="caution">
    <text evidence="2">The sequence shown here is derived from an EMBL/GenBank/DDBJ whole genome shotgun (WGS) entry which is preliminary data.</text>
</comment>
<sequence>MKEAVVFKYAWSIFKFFLSEKVKSRMFLHGDDIQDLHKYIPKEVLPQEYGGDLISYNDRDMVSKEIDKIYDKFSMMIKTFLS</sequence>
<dbReference type="InterPro" id="IPR036865">
    <property type="entry name" value="CRAL-TRIO_dom_sf"/>
</dbReference>
<dbReference type="SUPFAM" id="SSF52087">
    <property type="entry name" value="CRAL/TRIO domain"/>
    <property type="match status" value="1"/>
</dbReference>
<dbReference type="Gene3D" id="3.40.525.10">
    <property type="entry name" value="CRAL-TRIO lipid binding domain"/>
    <property type="match status" value="1"/>
</dbReference>
<dbReference type="Pfam" id="PF00650">
    <property type="entry name" value="CRAL_TRIO"/>
    <property type="match status" value="1"/>
</dbReference>
<name>A0A8X6YCA0_9ARAC</name>
<protein>
    <submittedName>
        <fullName evidence="2">Clavesin-2</fullName>
    </submittedName>
</protein>
<dbReference type="Proteomes" id="UP000886998">
    <property type="component" value="Unassembled WGS sequence"/>
</dbReference>
<dbReference type="PROSITE" id="PS50191">
    <property type="entry name" value="CRAL_TRIO"/>
    <property type="match status" value="1"/>
</dbReference>
<dbReference type="GO" id="GO:1902936">
    <property type="term" value="F:phosphatidylinositol bisphosphate binding"/>
    <property type="evidence" value="ECO:0007669"/>
    <property type="project" value="TreeGrafter"/>
</dbReference>
<dbReference type="CDD" id="cd00170">
    <property type="entry name" value="SEC14"/>
    <property type="match status" value="1"/>
</dbReference>
<evidence type="ECO:0000313" key="3">
    <source>
        <dbReference type="Proteomes" id="UP000886998"/>
    </source>
</evidence>
<feature type="domain" description="CRAL-TRIO" evidence="1">
    <location>
        <begin position="1"/>
        <end position="57"/>
    </location>
</feature>
<accession>A0A8X6YCA0</accession>
<dbReference type="PANTHER" id="PTHR10174">
    <property type="entry name" value="ALPHA-TOCOPHEROL TRANSFER PROTEIN-RELATED"/>
    <property type="match status" value="1"/>
</dbReference>
<dbReference type="EMBL" id="BMAV01016305">
    <property type="protein sequence ID" value="GFY66944.1"/>
    <property type="molecule type" value="Genomic_DNA"/>
</dbReference>
<proteinExistence type="predicted"/>
<organism evidence="2 3">
    <name type="scientific">Trichonephila inaurata madagascariensis</name>
    <dbReference type="NCBI Taxonomy" id="2747483"/>
    <lineage>
        <taxon>Eukaryota</taxon>
        <taxon>Metazoa</taxon>
        <taxon>Ecdysozoa</taxon>
        <taxon>Arthropoda</taxon>
        <taxon>Chelicerata</taxon>
        <taxon>Arachnida</taxon>
        <taxon>Araneae</taxon>
        <taxon>Araneomorphae</taxon>
        <taxon>Entelegynae</taxon>
        <taxon>Araneoidea</taxon>
        <taxon>Nephilidae</taxon>
        <taxon>Trichonephila</taxon>
        <taxon>Trichonephila inaurata</taxon>
    </lineage>
</organism>
<evidence type="ECO:0000259" key="1">
    <source>
        <dbReference type="PROSITE" id="PS50191"/>
    </source>
</evidence>
<dbReference type="Gene3D" id="1.20.5.1200">
    <property type="entry name" value="Alpha-tocopherol transfer"/>
    <property type="match status" value="1"/>
</dbReference>
<keyword evidence="3" id="KW-1185">Reference proteome</keyword>
<evidence type="ECO:0000313" key="2">
    <source>
        <dbReference type="EMBL" id="GFY66944.1"/>
    </source>
</evidence>
<dbReference type="InterPro" id="IPR001251">
    <property type="entry name" value="CRAL-TRIO_dom"/>
</dbReference>
<gene>
    <name evidence="2" type="primary">NCL1_47117</name>
    <name evidence="2" type="ORF">TNIN_437601</name>
</gene>
<dbReference type="OrthoDB" id="75724at2759"/>
<dbReference type="AlphaFoldDB" id="A0A8X6YCA0"/>
<dbReference type="PRINTS" id="PR00180">
    <property type="entry name" value="CRETINALDHBP"/>
</dbReference>
<reference evidence="2" key="1">
    <citation type="submission" date="2020-08" db="EMBL/GenBank/DDBJ databases">
        <title>Multicomponent nature underlies the extraordinary mechanical properties of spider dragline silk.</title>
        <authorList>
            <person name="Kono N."/>
            <person name="Nakamura H."/>
            <person name="Mori M."/>
            <person name="Yoshida Y."/>
            <person name="Ohtoshi R."/>
            <person name="Malay A.D."/>
            <person name="Moran D.A.P."/>
            <person name="Tomita M."/>
            <person name="Numata K."/>
            <person name="Arakawa K."/>
        </authorList>
    </citation>
    <scope>NUCLEOTIDE SEQUENCE</scope>
</reference>
<dbReference type="PANTHER" id="PTHR10174:SF130">
    <property type="entry name" value="ALPHA-TOCOPHEROL TRANSFER PROTEIN-LIKE"/>
    <property type="match status" value="1"/>
</dbReference>